<feature type="transmembrane region" description="Helical" evidence="2">
    <location>
        <begin position="406"/>
        <end position="431"/>
    </location>
</feature>
<feature type="compositionally biased region" description="Basic and acidic residues" evidence="1">
    <location>
        <begin position="222"/>
        <end position="243"/>
    </location>
</feature>
<evidence type="ECO:0000256" key="2">
    <source>
        <dbReference type="SAM" id="Phobius"/>
    </source>
</evidence>
<keyword evidence="2" id="KW-0812">Transmembrane</keyword>
<keyword evidence="2" id="KW-0472">Membrane</keyword>
<dbReference type="PANTHER" id="PTHR35043:SF7">
    <property type="entry name" value="TRANSCRIPTION FACTOR DOMAIN-CONTAINING PROTEIN"/>
    <property type="match status" value="1"/>
</dbReference>
<dbReference type="Proteomes" id="UP000027265">
    <property type="component" value="Unassembled WGS sequence"/>
</dbReference>
<accession>A0A067P3N8</accession>
<dbReference type="OrthoDB" id="9451547at2759"/>
<evidence type="ECO:0000256" key="1">
    <source>
        <dbReference type="SAM" id="MobiDB-lite"/>
    </source>
</evidence>
<keyword evidence="2" id="KW-1133">Transmembrane helix</keyword>
<organism evidence="3 4">
    <name type="scientific">Jaapia argillacea MUCL 33604</name>
    <dbReference type="NCBI Taxonomy" id="933084"/>
    <lineage>
        <taxon>Eukaryota</taxon>
        <taxon>Fungi</taxon>
        <taxon>Dikarya</taxon>
        <taxon>Basidiomycota</taxon>
        <taxon>Agaricomycotina</taxon>
        <taxon>Agaricomycetes</taxon>
        <taxon>Agaricomycetidae</taxon>
        <taxon>Jaapiales</taxon>
        <taxon>Jaapiaceae</taxon>
        <taxon>Jaapia</taxon>
    </lineage>
</organism>
<evidence type="ECO:0000313" key="4">
    <source>
        <dbReference type="Proteomes" id="UP000027265"/>
    </source>
</evidence>
<dbReference type="AlphaFoldDB" id="A0A067P3N8"/>
<gene>
    <name evidence="3" type="ORF">JAAARDRAFT_42852</name>
</gene>
<dbReference type="PANTHER" id="PTHR35043">
    <property type="entry name" value="TRANSCRIPTION FACTOR DOMAIN-CONTAINING PROTEIN"/>
    <property type="match status" value="1"/>
</dbReference>
<dbReference type="EMBL" id="KL197782">
    <property type="protein sequence ID" value="KDQ49518.1"/>
    <property type="molecule type" value="Genomic_DNA"/>
</dbReference>
<feature type="transmembrane region" description="Helical" evidence="2">
    <location>
        <begin position="374"/>
        <end position="394"/>
    </location>
</feature>
<dbReference type="HOGENOM" id="CLU_022883_6_1_1"/>
<name>A0A067P3N8_9AGAM</name>
<evidence type="ECO:0000313" key="3">
    <source>
        <dbReference type="EMBL" id="KDQ49518.1"/>
    </source>
</evidence>
<keyword evidence="4" id="KW-1185">Reference proteome</keyword>
<dbReference type="InParanoid" id="A0A067P3N8"/>
<feature type="region of interest" description="Disordered" evidence="1">
    <location>
        <begin position="196"/>
        <end position="243"/>
    </location>
</feature>
<protein>
    <submittedName>
        <fullName evidence="3">Uncharacterized protein</fullName>
    </submittedName>
</protein>
<reference evidence="4" key="1">
    <citation type="journal article" date="2014" name="Proc. Natl. Acad. Sci. U.S.A.">
        <title>Extensive sampling of basidiomycete genomes demonstrates inadequacy of the white-rot/brown-rot paradigm for wood decay fungi.</title>
        <authorList>
            <person name="Riley R."/>
            <person name="Salamov A.A."/>
            <person name="Brown D.W."/>
            <person name="Nagy L.G."/>
            <person name="Floudas D."/>
            <person name="Held B.W."/>
            <person name="Levasseur A."/>
            <person name="Lombard V."/>
            <person name="Morin E."/>
            <person name="Otillar R."/>
            <person name="Lindquist E.A."/>
            <person name="Sun H."/>
            <person name="LaButti K.M."/>
            <person name="Schmutz J."/>
            <person name="Jabbour D."/>
            <person name="Luo H."/>
            <person name="Baker S.E."/>
            <person name="Pisabarro A.G."/>
            <person name="Walton J.D."/>
            <person name="Blanchette R.A."/>
            <person name="Henrissat B."/>
            <person name="Martin F."/>
            <person name="Cullen D."/>
            <person name="Hibbett D.S."/>
            <person name="Grigoriev I.V."/>
        </authorList>
    </citation>
    <scope>NUCLEOTIDE SEQUENCE [LARGE SCALE GENOMIC DNA]</scope>
    <source>
        <strain evidence="4">MUCL 33604</strain>
    </source>
</reference>
<sequence length="454" mass="51476">MVGIISSSLTTVFSCTWVATHPNVPGPKETSFEITLRRIRIMVMALITPELVIVWAMRQWFVAGRIARKYKARKWTRTHGFFTQMGGFMLEDDHGRPVRPLVLQDIEELDDSEFPRITEIQIQDRSKRDALSKAVIMVQTTWFILQCVARALERLPITELEIATLAFTVLNLATYTLWWSKPADVRCPYPIRKKSTPEVAPSVASEEDLRGDHEGSDEEDEKADKGEEGGSKEEEPVLKDYKEVNLNESDAERGEDDDDHEDGFLGALRRVYAKARNYVAEIWALVEDDSPFERIFTIPFFALPFAIITPFLEMTEDDTSSRRDPMRVPTFHAGQLEGLEETELTWISALLATAFGAVHCFAWNVQVPTHVQLLLWRVSSLTITIIPILEVFVYKAFIDVDGALGFISFMFLIAAALVYIVARVTLLVLAFTSLRSLPPGAYETVVWTTFIPHV</sequence>
<proteinExistence type="predicted"/>
<feature type="transmembrane region" description="Helical" evidence="2">
    <location>
        <begin position="344"/>
        <end position="362"/>
    </location>
</feature>